<evidence type="ECO:0000313" key="1">
    <source>
        <dbReference type="EMBL" id="QKU35643.1"/>
    </source>
</evidence>
<dbReference type="EMBL" id="KY523104">
    <property type="protein sequence ID" value="QKU35643.1"/>
    <property type="molecule type" value="Genomic_DNA"/>
</dbReference>
<protein>
    <submittedName>
        <fullName evidence="1">Uncharacterized protein</fullName>
    </submittedName>
</protein>
<reference evidence="1" key="2">
    <citation type="journal article" date="2018" name="Nat. Commun.">
        <title>Tailed giant Tupanvirus possesses the most complete translational apparatus of the known virosphere.</title>
        <authorList>
            <person name="Abrahao J."/>
            <person name="Silva L."/>
            <person name="Silva L.S."/>
            <person name="Khalil J.Y.B."/>
            <person name="Rodrigues R."/>
            <person name="Arantes T."/>
            <person name="Assis F."/>
            <person name="Boratto P."/>
            <person name="Andrade M."/>
            <person name="Kroon E.G."/>
            <person name="Ribeiro B."/>
            <person name="Bergier I."/>
            <person name="Seligmann H."/>
            <person name="Ghigo E."/>
            <person name="Colson P."/>
            <person name="Levasseur A."/>
            <person name="Kroemer G."/>
            <person name="Raoult D."/>
            <person name="La Scola B."/>
        </authorList>
    </citation>
    <scope>NUCLEOTIDE SEQUENCE [LARGE SCALE GENOMIC DNA]</scope>
    <source>
        <strain evidence="1">Soda lake</strain>
    </source>
</reference>
<dbReference type="RefSeq" id="YP_010782316.1">
    <property type="nucleotide sequence ID" value="NC_075039.1"/>
</dbReference>
<dbReference type="GeneID" id="80519080"/>
<accession>A0A6N1NWR0</accession>
<sequence>MNTNKILIHASCDPIKKLVYRPQAEPSHPMYGFKPRGLWYAPGKSWLDWRRVNLDDDICEYKYFYVVVPVYTTLDRPNINRVLKIENVVQFDNFNFKYGFCKTKDYDDHCMIKIRWDEVARDFGGIEIIPWLESRSNFPFEPTYSPNADKMKKKYQKHGFDVGNLTMFWYSGFDVPSGSIWNPKAIKKFYRIKKKLKCVNGVNTKELTLKRIHF</sequence>
<dbReference type="KEGG" id="vg:80519080"/>
<organism evidence="1">
    <name type="scientific">Tupanvirus soda lake</name>
    <dbReference type="NCBI Taxonomy" id="2126985"/>
    <lineage>
        <taxon>Viruses</taxon>
        <taxon>Varidnaviria</taxon>
        <taxon>Bamfordvirae</taxon>
        <taxon>Nucleocytoviricota</taxon>
        <taxon>Megaviricetes</taxon>
        <taxon>Imitervirales</taxon>
        <taxon>Mimiviridae</taxon>
        <taxon>Megamimivirinae</taxon>
        <taxon>Tupanvirus</taxon>
        <taxon>Tupanvirus salinum</taxon>
    </lineage>
</organism>
<reference evidence="1" key="1">
    <citation type="submission" date="2017-01" db="EMBL/GenBank/DDBJ databases">
        <authorList>
            <person name="Assis F.L."/>
            <person name="Abrahao J.S."/>
            <person name="Silva L."/>
            <person name="Khalil J.B."/>
            <person name="Rodrigues R."/>
            <person name="Silva L.S."/>
            <person name="Arantes T."/>
            <person name="Boratto P."/>
            <person name="Andrade M."/>
            <person name="Kroon E.G."/>
            <person name="Ribeiro B."/>
            <person name="Bergier I."/>
            <person name="Seligmann H."/>
            <person name="Ghigo E."/>
            <person name="Colson P."/>
            <person name="Levasseur A."/>
            <person name="Raoult D."/>
            <person name="Scola B.L."/>
        </authorList>
    </citation>
    <scope>NUCLEOTIDE SEQUENCE</scope>
    <source>
        <strain evidence="1">Soda lake</strain>
    </source>
</reference>
<name>A0A6N1NWR0_9VIRU</name>
<proteinExistence type="predicted"/>